<protein>
    <submittedName>
        <fullName evidence="2">Rhodanese-like domain-containing protein</fullName>
    </submittedName>
</protein>
<dbReference type="PANTHER" id="PTHR43031">
    <property type="entry name" value="FAD-DEPENDENT OXIDOREDUCTASE"/>
    <property type="match status" value="1"/>
</dbReference>
<dbReference type="InterPro" id="IPR001307">
    <property type="entry name" value="Thiosulphate_STrfase_CS"/>
</dbReference>
<dbReference type="InterPro" id="IPR001763">
    <property type="entry name" value="Rhodanese-like_dom"/>
</dbReference>
<dbReference type="Proteomes" id="UP000663992">
    <property type="component" value="Unassembled WGS sequence"/>
</dbReference>
<dbReference type="PANTHER" id="PTHR43031:SF1">
    <property type="entry name" value="PYRIDINE NUCLEOTIDE-DISULPHIDE OXIDOREDUCTASE"/>
    <property type="match status" value="1"/>
</dbReference>
<comment type="caution">
    <text evidence="2">The sequence shown here is derived from an EMBL/GenBank/DDBJ whole genome shotgun (WGS) entry which is preliminary data.</text>
</comment>
<dbReference type="EMBL" id="JAFKCS010000002">
    <property type="protein sequence ID" value="MBN7818938.1"/>
    <property type="molecule type" value="Genomic_DNA"/>
</dbReference>
<dbReference type="SMART" id="SM00450">
    <property type="entry name" value="RHOD"/>
    <property type="match status" value="1"/>
</dbReference>
<evidence type="ECO:0000259" key="1">
    <source>
        <dbReference type="PROSITE" id="PS50206"/>
    </source>
</evidence>
<evidence type="ECO:0000313" key="2">
    <source>
        <dbReference type="EMBL" id="MBN7818938.1"/>
    </source>
</evidence>
<accession>A0ABS3CPB5</accession>
<proteinExistence type="predicted"/>
<organism evidence="2 3">
    <name type="scientific">Bowmanella yangjiangensis</name>
    <dbReference type="NCBI Taxonomy" id="2811230"/>
    <lineage>
        <taxon>Bacteria</taxon>
        <taxon>Pseudomonadati</taxon>
        <taxon>Pseudomonadota</taxon>
        <taxon>Gammaproteobacteria</taxon>
        <taxon>Alteromonadales</taxon>
        <taxon>Alteromonadaceae</taxon>
        <taxon>Bowmanella</taxon>
    </lineage>
</organism>
<dbReference type="RefSeq" id="WP_206592761.1">
    <property type="nucleotide sequence ID" value="NZ_JAFKCS010000002.1"/>
</dbReference>
<dbReference type="PROSITE" id="PS00380">
    <property type="entry name" value="RHODANESE_1"/>
    <property type="match status" value="1"/>
</dbReference>
<reference evidence="2 3" key="1">
    <citation type="submission" date="2021-03" db="EMBL/GenBank/DDBJ databases">
        <title>novel species isolated from a fishpond in China.</title>
        <authorList>
            <person name="Lu H."/>
            <person name="Cai Z."/>
        </authorList>
    </citation>
    <scope>NUCLEOTIDE SEQUENCE [LARGE SCALE GENOMIC DNA]</scope>
    <source>
        <strain evidence="2 3">Y57</strain>
    </source>
</reference>
<sequence>MKTSEVMRVEPAKPEAAQQHFAAKLSFETDCADVFEALEQGHHDFVLLDVRGPNAYAKAHVPGALNLPRAQITASVLQSLGQGKAFVVYCAGPHCNGADKAAEFIARLGFKVKIMIGGIEGWRDEKLAFASL</sequence>
<dbReference type="Gene3D" id="3.40.250.10">
    <property type="entry name" value="Rhodanese-like domain"/>
    <property type="match status" value="1"/>
</dbReference>
<dbReference type="SUPFAM" id="SSF52821">
    <property type="entry name" value="Rhodanese/Cell cycle control phosphatase"/>
    <property type="match status" value="1"/>
</dbReference>
<evidence type="ECO:0000313" key="3">
    <source>
        <dbReference type="Proteomes" id="UP000663992"/>
    </source>
</evidence>
<dbReference type="InterPro" id="IPR050229">
    <property type="entry name" value="GlpE_sulfurtransferase"/>
</dbReference>
<dbReference type="PROSITE" id="PS50206">
    <property type="entry name" value="RHODANESE_3"/>
    <property type="match status" value="1"/>
</dbReference>
<feature type="domain" description="Rhodanese" evidence="1">
    <location>
        <begin position="41"/>
        <end position="131"/>
    </location>
</feature>
<keyword evidence="3" id="KW-1185">Reference proteome</keyword>
<dbReference type="InterPro" id="IPR036873">
    <property type="entry name" value="Rhodanese-like_dom_sf"/>
</dbReference>
<gene>
    <name evidence="2" type="ORF">J0A65_03625</name>
</gene>
<dbReference type="Pfam" id="PF00581">
    <property type="entry name" value="Rhodanese"/>
    <property type="match status" value="1"/>
</dbReference>
<name>A0ABS3CPB5_9ALTE</name>